<organism evidence="6 7">
    <name type="scientific">Oceanobacillus kapialis</name>
    <dbReference type="NCBI Taxonomy" id="481353"/>
    <lineage>
        <taxon>Bacteria</taxon>
        <taxon>Bacillati</taxon>
        <taxon>Bacillota</taxon>
        <taxon>Bacilli</taxon>
        <taxon>Bacillales</taxon>
        <taxon>Bacillaceae</taxon>
        <taxon>Oceanobacillus</taxon>
    </lineage>
</organism>
<dbReference type="InterPro" id="IPR007269">
    <property type="entry name" value="ICMT_MeTrfase"/>
</dbReference>
<protein>
    <submittedName>
        <fullName evidence="6">Isoprenylcysteine carboxylmethyltransferase family protein</fullName>
    </submittedName>
</protein>
<feature type="transmembrane region" description="Helical" evidence="5">
    <location>
        <begin position="77"/>
        <end position="97"/>
    </location>
</feature>
<keyword evidence="7" id="KW-1185">Reference proteome</keyword>
<reference evidence="7" key="1">
    <citation type="journal article" date="2019" name="Int. J. Syst. Evol. Microbiol.">
        <title>The Global Catalogue of Microorganisms (GCM) 10K type strain sequencing project: providing services to taxonomists for standard genome sequencing and annotation.</title>
        <authorList>
            <consortium name="The Broad Institute Genomics Platform"/>
            <consortium name="The Broad Institute Genome Sequencing Center for Infectious Disease"/>
            <person name="Wu L."/>
            <person name="Ma J."/>
        </authorList>
    </citation>
    <scope>NUCLEOTIDE SEQUENCE [LARGE SCALE GENOMIC DNA]</scope>
    <source>
        <strain evidence="7">TISTR 1858</strain>
    </source>
</reference>
<name>A0ABW5Q5C3_9BACI</name>
<accession>A0ABW5Q5C3</accession>
<gene>
    <name evidence="6" type="ORF">ACFSUN_17900</name>
</gene>
<keyword evidence="2 5" id="KW-0812">Transmembrane</keyword>
<feature type="transmembrane region" description="Helical" evidence="5">
    <location>
        <begin position="130"/>
        <end position="160"/>
    </location>
</feature>
<sequence length="175" mass="20738">MEEGIILTNLWVWIVLLVIILERTASKRISTRNERWLIERGGRAPKETHYRGLLLVQYLAFSSVVVELLYIKQTEVVFNRFFFICCLIVLCCKWWCIRSAGVFWNTKKITLPRVRLFKQGPYRYVKNPDYLLTLLEIAFISVLFGAYITAFVYPLLYIFFFKLTQSEAQKVYKNA</sequence>
<evidence type="ECO:0000313" key="7">
    <source>
        <dbReference type="Proteomes" id="UP001597451"/>
    </source>
</evidence>
<proteinExistence type="predicted"/>
<evidence type="ECO:0000313" key="6">
    <source>
        <dbReference type="EMBL" id="MFD2630645.1"/>
    </source>
</evidence>
<dbReference type="Pfam" id="PF04140">
    <property type="entry name" value="ICMT"/>
    <property type="match status" value="1"/>
</dbReference>
<dbReference type="EMBL" id="JBHUMX010000045">
    <property type="protein sequence ID" value="MFD2630645.1"/>
    <property type="molecule type" value="Genomic_DNA"/>
</dbReference>
<dbReference type="Proteomes" id="UP001597451">
    <property type="component" value="Unassembled WGS sequence"/>
</dbReference>
<dbReference type="Gene3D" id="1.20.120.1630">
    <property type="match status" value="1"/>
</dbReference>
<evidence type="ECO:0000256" key="4">
    <source>
        <dbReference type="ARBA" id="ARBA00023136"/>
    </source>
</evidence>
<keyword evidence="3 5" id="KW-1133">Transmembrane helix</keyword>
<evidence type="ECO:0000256" key="5">
    <source>
        <dbReference type="SAM" id="Phobius"/>
    </source>
</evidence>
<dbReference type="RefSeq" id="WP_379564097.1">
    <property type="nucleotide sequence ID" value="NZ_JBHUMX010000045.1"/>
</dbReference>
<evidence type="ECO:0000256" key="2">
    <source>
        <dbReference type="ARBA" id="ARBA00022692"/>
    </source>
</evidence>
<evidence type="ECO:0000256" key="1">
    <source>
        <dbReference type="ARBA" id="ARBA00004141"/>
    </source>
</evidence>
<keyword evidence="4 5" id="KW-0472">Membrane</keyword>
<comment type="subcellular location">
    <subcellularLocation>
        <location evidence="1">Membrane</location>
        <topology evidence="1">Multi-pass membrane protein</topology>
    </subcellularLocation>
</comment>
<comment type="caution">
    <text evidence="6">The sequence shown here is derived from an EMBL/GenBank/DDBJ whole genome shotgun (WGS) entry which is preliminary data.</text>
</comment>
<evidence type="ECO:0000256" key="3">
    <source>
        <dbReference type="ARBA" id="ARBA00022989"/>
    </source>
</evidence>
<feature type="transmembrane region" description="Helical" evidence="5">
    <location>
        <begin position="6"/>
        <end position="25"/>
    </location>
</feature>